<dbReference type="PANTHER" id="PTHR45947">
    <property type="entry name" value="SULFOQUINOVOSYL TRANSFERASE SQD2"/>
    <property type="match status" value="1"/>
</dbReference>
<dbReference type="Pfam" id="PF13439">
    <property type="entry name" value="Glyco_transf_4"/>
    <property type="match status" value="1"/>
</dbReference>
<gene>
    <name evidence="3" type="ORF">A2675_00195</name>
</gene>
<dbReference type="GO" id="GO:0016757">
    <property type="term" value="F:glycosyltransferase activity"/>
    <property type="evidence" value="ECO:0007669"/>
    <property type="project" value="InterPro"/>
</dbReference>
<name>A0A1G2SAH3_9BACT</name>
<dbReference type="Gene3D" id="3.40.50.2000">
    <property type="entry name" value="Glycogen Phosphorylase B"/>
    <property type="match status" value="2"/>
</dbReference>
<dbReference type="STRING" id="1802723.A2675_00195"/>
<evidence type="ECO:0000259" key="2">
    <source>
        <dbReference type="Pfam" id="PF13439"/>
    </source>
</evidence>
<dbReference type="CDD" id="cd03801">
    <property type="entry name" value="GT4_PimA-like"/>
    <property type="match status" value="1"/>
</dbReference>
<dbReference type="Proteomes" id="UP000176997">
    <property type="component" value="Unassembled WGS sequence"/>
</dbReference>
<feature type="domain" description="Glycosyltransferase subfamily 4-like N-terminal" evidence="2">
    <location>
        <begin position="14"/>
        <end position="175"/>
    </location>
</feature>
<evidence type="ECO:0000259" key="1">
    <source>
        <dbReference type="Pfam" id="PF00534"/>
    </source>
</evidence>
<evidence type="ECO:0000313" key="3">
    <source>
        <dbReference type="EMBL" id="OHA82036.1"/>
    </source>
</evidence>
<reference evidence="3 4" key="1">
    <citation type="journal article" date="2016" name="Nat. Commun.">
        <title>Thousands of microbial genomes shed light on interconnected biogeochemical processes in an aquifer system.</title>
        <authorList>
            <person name="Anantharaman K."/>
            <person name="Brown C.T."/>
            <person name="Hug L.A."/>
            <person name="Sharon I."/>
            <person name="Castelle C.J."/>
            <person name="Probst A.J."/>
            <person name="Thomas B.C."/>
            <person name="Singh A."/>
            <person name="Wilkins M.J."/>
            <person name="Karaoz U."/>
            <person name="Brodie E.L."/>
            <person name="Williams K.H."/>
            <person name="Hubbard S.S."/>
            <person name="Banfield J.F."/>
        </authorList>
    </citation>
    <scope>NUCLEOTIDE SEQUENCE [LARGE SCALE GENOMIC DNA]</scope>
</reference>
<dbReference type="EMBL" id="MHUS01000004">
    <property type="protein sequence ID" value="OHA82036.1"/>
    <property type="molecule type" value="Genomic_DNA"/>
</dbReference>
<organism evidence="3 4">
    <name type="scientific">Candidatus Yonathbacteria bacterium RIFCSPHIGHO2_01_FULL_51_10</name>
    <dbReference type="NCBI Taxonomy" id="1802723"/>
    <lineage>
        <taxon>Bacteria</taxon>
        <taxon>Candidatus Yonathiibacteriota</taxon>
    </lineage>
</organism>
<dbReference type="PANTHER" id="PTHR45947:SF3">
    <property type="entry name" value="SULFOQUINOVOSYL TRANSFERASE SQD2"/>
    <property type="match status" value="1"/>
</dbReference>
<comment type="caution">
    <text evidence="3">The sequence shown here is derived from an EMBL/GenBank/DDBJ whole genome shotgun (WGS) entry which is preliminary data.</text>
</comment>
<evidence type="ECO:0000313" key="4">
    <source>
        <dbReference type="Proteomes" id="UP000176997"/>
    </source>
</evidence>
<proteinExistence type="predicted"/>
<dbReference type="SUPFAM" id="SSF53756">
    <property type="entry name" value="UDP-Glycosyltransferase/glycogen phosphorylase"/>
    <property type="match status" value="1"/>
</dbReference>
<dbReference type="InterPro" id="IPR001296">
    <property type="entry name" value="Glyco_trans_1"/>
</dbReference>
<feature type="domain" description="Glycosyl transferase family 1" evidence="1">
    <location>
        <begin position="188"/>
        <end position="347"/>
    </location>
</feature>
<dbReference type="InterPro" id="IPR028098">
    <property type="entry name" value="Glyco_trans_4-like_N"/>
</dbReference>
<sequence length="368" mass="41395">MRILIATGIYPPDIGGPATYSKILYEELPKKGFDVQVLSFGAVRHLPKVIRHIVYSWKVYKQGGDADVIFAQDPVSVGLPAMLAARLLGKRFMVKIVGDYAWEQGTQRFGVKDSLDDFSRGYNAYPFFVRVLKRIEYLVARRTERVIVPSEYLAGIVSNWGIDRKKITVVYNAYEHQEMKESCEELRKELRLEGKVILTASRLVPWKGFGTLIELFPSVLKEVPDATLYIVGSGPEEDSLKKLIREHNLEAKVILLGQLPRAILLRYLKAADLFVLNTFYEGFSHHILEAMNVGTPVLTTRVGGNPELVTDEKEGFLVAYNDRGALTESIVGVLSGKLATESLIARAHEKASQFTTERMIKETIKIFS</sequence>
<accession>A0A1G2SAH3</accession>
<evidence type="ECO:0008006" key="5">
    <source>
        <dbReference type="Google" id="ProtNLM"/>
    </source>
</evidence>
<dbReference type="AlphaFoldDB" id="A0A1G2SAH3"/>
<dbReference type="InterPro" id="IPR050194">
    <property type="entry name" value="Glycosyltransferase_grp1"/>
</dbReference>
<protein>
    <recommendedName>
        <fullName evidence="5">Glycosyltransferase subfamily 4-like N-terminal domain-containing protein</fullName>
    </recommendedName>
</protein>
<dbReference type="Pfam" id="PF00534">
    <property type="entry name" value="Glycos_transf_1"/>
    <property type="match status" value="1"/>
</dbReference>